<keyword evidence="5" id="KW-0472">Membrane</keyword>
<evidence type="ECO:0000259" key="7">
    <source>
        <dbReference type="PROSITE" id="PS01124"/>
    </source>
</evidence>
<dbReference type="GeneID" id="60063646"/>
<keyword evidence="6" id="KW-0732">Signal</keyword>
<dbReference type="Gene3D" id="1.10.10.60">
    <property type="entry name" value="Homeodomain-like"/>
    <property type="match status" value="2"/>
</dbReference>
<dbReference type="SMART" id="SM00028">
    <property type="entry name" value="TPR"/>
    <property type="match status" value="6"/>
</dbReference>
<dbReference type="PANTHER" id="PTHR43280">
    <property type="entry name" value="ARAC-FAMILY TRANSCRIPTIONAL REGULATOR"/>
    <property type="match status" value="1"/>
</dbReference>
<dbReference type="RefSeq" id="WP_005936068.1">
    <property type="nucleotide sequence ID" value="NZ_KB890364.1"/>
</dbReference>
<gene>
    <name evidence="8" type="ORF">HMPREF1534_00274</name>
</gene>
<evidence type="ECO:0000313" key="8">
    <source>
        <dbReference type="EMBL" id="EOA58309.1"/>
    </source>
</evidence>
<organism evidence="8 9">
    <name type="scientific">Phocaeicola massiliensis B84634 = Timone 84634 = DSM 17679 = JCM 13223</name>
    <dbReference type="NCBI Taxonomy" id="1121098"/>
    <lineage>
        <taxon>Bacteria</taxon>
        <taxon>Pseudomonadati</taxon>
        <taxon>Bacteroidota</taxon>
        <taxon>Bacteroidia</taxon>
        <taxon>Bacteroidales</taxon>
        <taxon>Bacteroidaceae</taxon>
        <taxon>Phocaeicola</taxon>
    </lineage>
</organism>
<dbReference type="InterPro" id="IPR018062">
    <property type="entry name" value="HTH_AraC-typ_CS"/>
</dbReference>
<evidence type="ECO:0000256" key="6">
    <source>
        <dbReference type="SAM" id="SignalP"/>
    </source>
</evidence>
<dbReference type="SMART" id="SM00342">
    <property type="entry name" value="HTH_ARAC"/>
    <property type="match status" value="1"/>
</dbReference>
<protein>
    <recommendedName>
        <fullName evidence="7">HTH araC/xylS-type domain-containing protein</fullName>
    </recommendedName>
</protein>
<dbReference type="PROSITE" id="PS00041">
    <property type="entry name" value="HTH_ARAC_FAMILY_1"/>
    <property type="match status" value="1"/>
</dbReference>
<dbReference type="Gene3D" id="1.25.40.10">
    <property type="entry name" value="Tetratricopeptide repeat domain"/>
    <property type="match status" value="3"/>
</dbReference>
<sequence length="582" mass="68228">MKITYLLLVLFLWTPFCAKAQKKPFIIEKQLEVIKKEPENSNALKFLCQYYLNKGEFSKTITYAEYMKNIADKSKNPSLYLYSYLFQGQAQMMSGREKVAKKNLNLALELATKLHNDSLLCSVYGNLGLYAANIDTDYYRAIQWLYKGITLAQQNKYQEQYAILLANLANIYYLKKDKAGIKYALESYELGHRLNDPYIIYTGAINTAYLYFLMKQNEEAIKYIHEAEKLMLENDFYDQAHTYNLFGNILCDSGEYVQAIEYYKKAMKDKQAAQTSSIVYAHLGYARVLMKEKNYEEAILLLKQGLAISYARANAIHRNALYETLSTCYEQLHQYHNALNYYKVFRLENDSLFNKDKERDLSEMRFKYDTERQENMIKQSKLDVMQKEQRIQQQTFILIIIFIVLGLLYYLYQRKNKLYVSIVKQNQEAIKRETELNRRIRELEQNGKSGNAPEKYAGSSLTDEKSLELFRALERAMREEKIYKDNSITKDKIADLLGTNRTYLSRIINEQSKQSFTHYVNSFRIEEAIRLLSNPQNDTPLKAISADLGFNSISTFYNLFQSVVGMTPSQYRNKVLELQKQQ</sequence>
<dbReference type="STRING" id="1121098.HMPREF1534_00274"/>
<dbReference type="GO" id="GO:0003700">
    <property type="term" value="F:DNA-binding transcription factor activity"/>
    <property type="evidence" value="ECO:0007669"/>
    <property type="project" value="InterPro"/>
</dbReference>
<feature type="signal peptide" evidence="6">
    <location>
        <begin position="1"/>
        <end position="20"/>
    </location>
</feature>
<dbReference type="EMBL" id="AQHY01000004">
    <property type="protein sequence ID" value="EOA58309.1"/>
    <property type="molecule type" value="Genomic_DNA"/>
</dbReference>
<dbReference type="HOGENOM" id="CLU_451051_0_0_10"/>
<evidence type="ECO:0000256" key="5">
    <source>
        <dbReference type="SAM" id="Phobius"/>
    </source>
</evidence>
<dbReference type="InterPro" id="IPR009057">
    <property type="entry name" value="Homeodomain-like_sf"/>
</dbReference>
<keyword evidence="3" id="KW-0804">Transcription</keyword>
<evidence type="ECO:0000256" key="3">
    <source>
        <dbReference type="ARBA" id="ARBA00023163"/>
    </source>
</evidence>
<dbReference type="Proteomes" id="UP000017831">
    <property type="component" value="Unassembled WGS sequence"/>
</dbReference>
<dbReference type="InterPro" id="IPR019734">
    <property type="entry name" value="TPR_rpt"/>
</dbReference>
<proteinExistence type="predicted"/>
<dbReference type="AlphaFoldDB" id="U6RNX2"/>
<dbReference type="PANTHER" id="PTHR43280:SF29">
    <property type="entry name" value="ARAC-FAMILY TRANSCRIPTIONAL REGULATOR"/>
    <property type="match status" value="1"/>
</dbReference>
<feature type="domain" description="HTH araC/xylS-type" evidence="7">
    <location>
        <begin position="467"/>
        <end position="574"/>
    </location>
</feature>
<reference evidence="8 9" key="1">
    <citation type="submission" date="2013-04" db="EMBL/GenBank/DDBJ databases">
        <title>The Genome Sequence of Bacteroides massiliensis DSM 17679.</title>
        <authorList>
            <consortium name="The Broad Institute Genomics Platform"/>
            <person name="Earl A."/>
            <person name="Ward D."/>
            <person name="Feldgarden M."/>
            <person name="Gevers D."/>
            <person name="Martens E."/>
            <person name="Fenner L."/>
            <person name="Roux V."/>
            <person name="Mallet M.N."/>
            <person name="Raoult D."/>
            <person name="Walker B."/>
            <person name="Young S."/>
            <person name="Zeng Q."/>
            <person name="Gargeya S."/>
            <person name="Fitzgerald M."/>
            <person name="Haas B."/>
            <person name="Abouelleil A."/>
            <person name="Allen A.W."/>
            <person name="Alvarado L."/>
            <person name="Arachchi H.M."/>
            <person name="Berlin A.M."/>
            <person name="Chapman S.B."/>
            <person name="Gainer-Dewar J."/>
            <person name="Goldberg J."/>
            <person name="Griggs A."/>
            <person name="Gujja S."/>
            <person name="Hansen M."/>
            <person name="Howarth C."/>
            <person name="Imamovic A."/>
            <person name="Ireland A."/>
            <person name="Larimer J."/>
            <person name="McCowan C."/>
            <person name="Murphy C."/>
            <person name="Pearson M."/>
            <person name="Poon T.W."/>
            <person name="Priest M."/>
            <person name="Roberts A."/>
            <person name="Saif S."/>
            <person name="Shea T."/>
            <person name="Sisk P."/>
            <person name="Sykes S."/>
            <person name="Wortman J."/>
            <person name="Nusbaum C."/>
            <person name="Birren B."/>
        </authorList>
    </citation>
    <scope>NUCLEOTIDE SEQUENCE [LARGE SCALE GENOMIC DNA]</scope>
    <source>
        <strain evidence="9">B84634 / Timone 84634 / DSM 17679 / JCM 13223</strain>
    </source>
</reference>
<dbReference type="PATRIC" id="fig|1121098.3.peg.275"/>
<feature type="chain" id="PRO_5004679620" description="HTH araC/xylS-type domain-containing protein" evidence="6">
    <location>
        <begin position="21"/>
        <end position="582"/>
    </location>
</feature>
<keyword evidence="4" id="KW-0802">TPR repeat</keyword>
<dbReference type="PROSITE" id="PS01124">
    <property type="entry name" value="HTH_ARAC_FAMILY_2"/>
    <property type="match status" value="1"/>
</dbReference>
<dbReference type="PROSITE" id="PS50005">
    <property type="entry name" value="TPR"/>
    <property type="match status" value="1"/>
</dbReference>
<name>U6RNX2_9BACT</name>
<dbReference type="InterPro" id="IPR011990">
    <property type="entry name" value="TPR-like_helical_dom_sf"/>
</dbReference>
<keyword evidence="5" id="KW-1133">Transmembrane helix</keyword>
<evidence type="ECO:0000256" key="2">
    <source>
        <dbReference type="ARBA" id="ARBA00023125"/>
    </source>
</evidence>
<keyword evidence="1" id="KW-0805">Transcription regulation</keyword>
<dbReference type="eggNOG" id="COG0457">
    <property type="taxonomic scope" value="Bacteria"/>
</dbReference>
<accession>U6RNX2</accession>
<dbReference type="OrthoDB" id="1122790at2"/>
<dbReference type="GO" id="GO:0043565">
    <property type="term" value="F:sequence-specific DNA binding"/>
    <property type="evidence" value="ECO:0007669"/>
    <property type="project" value="InterPro"/>
</dbReference>
<keyword evidence="9" id="KW-1185">Reference proteome</keyword>
<dbReference type="eggNOG" id="COG2207">
    <property type="taxonomic scope" value="Bacteria"/>
</dbReference>
<feature type="repeat" description="TPR" evidence="4">
    <location>
        <begin position="240"/>
        <end position="273"/>
    </location>
</feature>
<evidence type="ECO:0000256" key="4">
    <source>
        <dbReference type="PROSITE-ProRule" id="PRU00339"/>
    </source>
</evidence>
<comment type="caution">
    <text evidence="8">The sequence shown here is derived from an EMBL/GenBank/DDBJ whole genome shotgun (WGS) entry which is preliminary data.</text>
</comment>
<evidence type="ECO:0000256" key="1">
    <source>
        <dbReference type="ARBA" id="ARBA00023015"/>
    </source>
</evidence>
<dbReference type="Pfam" id="PF12833">
    <property type="entry name" value="HTH_18"/>
    <property type="match status" value="1"/>
</dbReference>
<keyword evidence="2" id="KW-0238">DNA-binding</keyword>
<dbReference type="InterPro" id="IPR018060">
    <property type="entry name" value="HTH_AraC"/>
</dbReference>
<evidence type="ECO:0000313" key="9">
    <source>
        <dbReference type="Proteomes" id="UP000017831"/>
    </source>
</evidence>
<feature type="transmembrane region" description="Helical" evidence="5">
    <location>
        <begin position="395"/>
        <end position="412"/>
    </location>
</feature>
<keyword evidence="5" id="KW-0812">Transmembrane</keyword>
<dbReference type="SUPFAM" id="SSF48452">
    <property type="entry name" value="TPR-like"/>
    <property type="match status" value="2"/>
</dbReference>
<dbReference type="SUPFAM" id="SSF46689">
    <property type="entry name" value="Homeodomain-like"/>
    <property type="match status" value="1"/>
</dbReference>